<sequence length="211" mass="24817">MINQKVIIINYGWGGLPLQELFKTIIKQDVKPFFSAQGYRTKDLNFYKTEGQLSYKINIQKYKYNTHKQLSFYVNYSLHSEELAQYRPASSLGLPHFYVRIRNIVLAAPERYFLTPEVDVDKFTADLLLHLDQGLQFLYTLTDARAIIEYYMQRTALHLSEETFGFLLDTGDTETAEQYLKQLQAKYGAEKRWAILEKKYAAVWEKYGLKH</sequence>
<evidence type="ECO:0000313" key="1">
    <source>
        <dbReference type="EMBL" id="NOU81642.1"/>
    </source>
</evidence>
<dbReference type="Pfam" id="PF14137">
    <property type="entry name" value="DUF4304"/>
    <property type="match status" value="1"/>
</dbReference>
<name>A0ABX1YKS7_9BACL</name>
<dbReference type="InterPro" id="IPR025412">
    <property type="entry name" value="DUF4304"/>
</dbReference>
<keyword evidence="2" id="KW-1185">Reference proteome</keyword>
<proteinExistence type="predicted"/>
<reference evidence="1 2" key="1">
    <citation type="submission" date="2019-10" db="EMBL/GenBank/DDBJ databases">
        <title>Description of Paenibacillus terricola sp. nov.</title>
        <authorList>
            <person name="Carlier A."/>
            <person name="Qi S."/>
        </authorList>
    </citation>
    <scope>NUCLEOTIDE SEQUENCE [LARGE SCALE GENOMIC DNA]</scope>
    <source>
        <strain evidence="1 2">LMG 31459</strain>
    </source>
</reference>
<organism evidence="1 2">
    <name type="scientific">Paenibacillus phytohabitans</name>
    <dbReference type="NCBI Taxonomy" id="2654978"/>
    <lineage>
        <taxon>Bacteria</taxon>
        <taxon>Bacillati</taxon>
        <taxon>Bacillota</taxon>
        <taxon>Bacilli</taxon>
        <taxon>Bacillales</taxon>
        <taxon>Paenibacillaceae</taxon>
        <taxon>Paenibacillus</taxon>
    </lineage>
</organism>
<comment type="caution">
    <text evidence="1">The sequence shown here is derived from an EMBL/GenBank/DDBJ whole genome shotgun (WGS) entry which is preliminary data.</text>
</comment>
<gene>
    <name evidence="1" type="ORF">GC101_22530</name>
</gene>
<protein>
    <submittedName>
        <fullName evidence="1">DUF4304 domain-containing protein</fullName>
    </submittedName>
</protein>
<evidence type="ECO:0000313" key="2">
    <source>
        <dbReference type="Proteomes" id="UP000596857"/>
    </source>
</evidence>
<accession>A0ABX1YKS7</accession>
<dbReference type="EMBL" id="WHOB01000067">
    <property type="protein sequence ID" value="NOU81642.1"/>
    <property type="molecule type" value="Genomic_DNA"/>
</dbReference>
<dbReference type="Proteomes" id="UP000596857">
    <property type="component" value="Unassembled WGS sequence"/>
</dbReference>